<evidence type="ECO:0000313" key="2">
    <source>
        <dbReference type="Proteomes" id="UP000499080"/>
    </source>
</evidence>
<sequence length="92" mass="10919">MDLTRARPHIRSRTNDYPVQRTRFCHLVTVISLRTIVHDDFTPRKRHGATYKPSVNVETRHNLHGMECLIEHSTLSISITPLHFEWMLPFRE</sequence>
<comment type="caution">
    <text evidence="1">The sequence shown here is derived from an EMBL/GenBank/DDBJ whole genome shotgun (WGS) entry which is preliminary data.</text>
</comment>
<gene>
    <name evidence="1" type="ORF">AVEN_185354_1</name>
</gene>
<dbReference type="EMBL" id="BGPR01002113">
    <property type="protein sequence ID" value="GBM67931.1"/>
    <property type="molecule type" value="Genomic_DNA"/>
</dbReference>
<evidence type="ECO:0000313" key="1">
    <source>
        <dbReference type="EMBL" id="GBM67931.1"/>
    </source>
</evidence>
<dbReference type="Proteomes" id="UP000499080">
    <property type="component" value="Unassembled WGS sequence"/>
</dbReference>
<proteinExistence type="predicted"/>
<name>A0A4Y2HRB4_ARAVE</name>
<reference evidence="1 2" key="1">
    <citation type="journal article" date="2019" name="Sci. Rep.">
        <title>Orb-weaving spider Araneus ventricosus genome elucidates the spidroin gene catalogue.</title>
        <authorList>
            <person name="Kono N."/>
            <person name="Nakamura H."/>
            <person name="Ohtoshi R."/>
            <person name="Moran D.A.P."/>
            <person name="Shinohara A."/>
            <person name="Yoshida Y."/>
            <person name="Fujiwara M."/>
            <person name="Mori M."/>
            <person name="Tomita M."/>
            <person name="Arakawa K."/>
        </authorList>
    </citation>
    <scope>NUCLEOTIDE SEQUENCE [LARGE SCALE GENOMIC DNA]</scope>
</reference>
<keyword evidence="2" id="KW-1185">Reference proteome</keyword>
<protein>
    <submittedName>
        <fullName evidence="1">Uncharacterized protein</fullName>
    </submittedName>
</protein>
<accession>A0A4Y2HRB4</accession>
<organism evidence="1 2">
    <name type="scientific">Araneus ventricosus</name>
    <name type="common">Orbweaver spider</name>
    <name type="synonym">Epeira ventricosa</name>
    <dbReference type="NCBI Taxonomy" id="182803"/>
    <lineage>
        <taxon>Eukaryota</taxon>
        <taxon>Metazoa</taxon>
        <taxon>Ecdysozoa</taxon>
        <taxon>Arthropoda</taxon>
        <taxon>Chelicerata</taxon>
        <taxon>Arachnida</taxon>
        <taxon>Araneae</taxon>
        <taxon>Araneomorphae</taxon>
        <taxon>Entelegynae</taxon>
        <taxon>Araneoidea</taxon>
        <taxon>Araneidae</taxon>
        <taxon>Araneus</taxon>
    </lineage>
</organism>
<dbReference type="AlphaFoldDB" id="A0A4Y2HRB4"/>